<evidence type="ECO:0000256" key="2">
    <source>
        <dbReference type="ARBA" id="ARBA00023043"/>
    </source>
</evidence>
<dbReference type="AlphaFoldDB" id="A0A813NRA7"/>
<dbReference type="PANTHER" id="PTHR24171">
    <property type="entry name" value="ANKYRIN REPEAT DOMAIN-CONTAINING PROTEIN 39-RELATED"/>
    <property type="match status" value="1"/>
</dbReference>
<dbReference type="PROSITE" id="PS50297">
    <property type="entry name" value="ANK_REP_REGION"/>
    <property type="match status" value="1"/>
</dbReference>
<dbReference type="EMBL" id="CAJNOQ010000030">
    <property type="protein sequence ID" value="CAF0743441.1"/>
    <property type="molecule type" value="Genomic_DNA"/>
</dbReference>
<organism evidence="4 6">
    <name type="scientific">Didymodactylos carnosus</name>
    <dbReference type="NCBI Taxonomy" id="1234261"/>
    <lineage>
        <taxon>Eukaryota</taxon>
        <taxon>Metazoa</taxon>
        <taxon>Spiralia</taxon>
        <taxon>Gnathifera</taxon>
        <taxon>Rotifera</taxon>
        <taxon>Eurotatoria</taxon>
        <taxon>Bdelloidea</taxon>
        <taxon>Philodinida</taxon>
        <taxon>Philodinidae</taxon>
        <taxon>Didymodactylos</taxon>
    </lineage>
</organism>
<comment type="caution">
    <text evidence="4">The sequence shown here is derived from an EMBL/GenBank/DDBJ whole genome shotgun (WGS) entry which is preliminary data.</text>
</comment>
<dbReference type="InterPro" id="IPR002110">
    <property type="entry name" value="Ankyrin_rpt"/>
</dbReference>
<dbReference type="SUPFAM" id="SSF48403">
    <property type="entry name" value="Ankyrin repeat"/>
    <property type="match status" value="1"/>
</dbReference>
<keyword evidence="1" id="KW-0677">Repeat</keyword>
<accession>A0A813NRA7</accession>
<dbReference type="InterPro" id="IPR036770">
    <property type="entry name" value="Ankyrin_rpt-contain_sf"/>
</dbReference>
<protein>
    <recommendedName>
        <fullName evidence="7">ANK_REP_REGION domain-containing protein</fullName>
    </recommendedName>
</protein>
<evidence type="ECO:0000313" key="6">
    <source>
        <dbReference type="Proteomes" id="UP000663829"/>
    </source>
</evidence>
<dbReference type="OrthoDB" id="194358at2759"/>
<evidence type="ECO:0000313" key="4">
    <source>
        <dbReference type="EMBL" id="CAF0743441.1"/>
    </source>
</evidence>
<evidence type="ECO:0000313" key="5">
    <source>
        <dbReference type="EMBL" id="CAF3522018.1"/>
    </source>
</evidence>
<feature type="repeat" description="ANK" evidence="3">
    <location>
        <begin position="14"/>
        <end position="46"/>
    </location>
</feature>
<evidence type="ECO:0000256" key="1">
    <source>
        <dbReference type="ARBA" id="ARBA00022737"/>
    </source>
</evidence>
<evidence type="ECO:0008006" key="7">
    <source>
        <dbReference type="Google" id="ProtNLM"/>
    </source>
</evidence>
<name>A0A813NRA7_9BILA</name>
<dbReference type="Proteomes" id="UP000663829">
    <property type="component" value="Unassembled WGS sequence"/>
</dbReference>
<keyword evidence="6" id="KW-1185">Reference proteome</keyword>
<dbReference type="EMBL" id="CAJOBC010000030">
    <property type="protein sequence ID" value="CAF3522018.1"/>
    <property type="molecule type" value="Genomic_DNA"/>
</dbReference>
<sequence>MNGANVNFQQTEKTKSTSLHVAAFRKHKDVVDFLLSNGANPSIRNVFGNTPSEDETTDEIRKLIATFEKNRIAEKNLQIHLFISNDHMSTEPNVKLQLEMTATILDVIQNIPTSILNNYPNGVQFSIARRPLNFPEDTELLDAVQKIRYIDGFLIYLPLCLVIHHADDLLPKVKMNPNIVPRGFVEVVDGDNKYEIMPLDEIKIIKLTKLEFEFPPNCVDEKLELRISFLKTANCVARGLKSCACMFLIQTKNDKKFRQTPLIRYISSSSNKRANLYVFNQRYWFTLNDNRMIQSNACYAIVEDSEIIPNELYLNPDMFLNGRLEPRDYPKKCLCLRIKERNDKDFSKTAYHGTSIQAVRSILTDGLVIPGTVTATGKRINPPANHIARERPAFNIPDFAGAIFVSPSVHYSCDSTYAIQFTFNDQLMVPVLEVGVRPNSYTKFPSTVTDYTLHDNDNPEELEWRINNPLDTEIFNVLFIPVMESITFARIERKKRIVE</sequence>
<proteinExistence type="predicted"/>
<reference evidence="4" key="1">
    <citation type="submission" date="2021-02" db="EMBL/GenBank/DDBJ databases">
        <authorList>
            <person name="Nowell W R."/>
        </authorList>
    </citation>
    <scope>NUCLEOTIDE SEQUENCE</scope>
</reference>
<dbReference type="SMART" id="SM00248">
    <property type="entry name" value="ANK"/>
    <property type="match status" value="1"/>
</dbReference>
<dbReference type="Pfam" id="PF00023">
    <property type="entry name" value="Ank"/>
    <property type="match status" value="1"/>
</dbReference>
<gene>
    <name evidence="4" type="ORF">GPM918_LOCUS402</name>
    <name evidence="5" type="ORF">SRO942_LOCUS403</name>
</gene>
<dbReference type="Gene3D" id="1.25.40.20">
    <property type="entry name" value="Ankyrin repeat-containing domain"/>
    <property type="match status" value="1"/>
</dbReference>
<dbReference type="PROSITE" id="PS50088">
    <property type="entry name" value="ANK_REPEAT"/>
    <property type="match status" value="1"/>
</dbReference>
<evidence type="ECO:0000256" key="3">
    <source>
        <dbReference type="PROSITE-ProRule" id="PRU00023"/>
    </source>
</evidence>
<dbReference type="Proteomes" id="UP000681722">
    <property type="component" value="Unassembled WGS sequence"/>
</dbReference>
<keyword evidence="2 3" id="KW-0040">ANK repeat</keyword>